<sequence>MKRAASLSRTLTPELTKKIRTSSPVHDATVVFADPTQLVYVTDLRNCTEASGYIQGRVNMKWPHSKKQHILLDTLESALGNKRVKVDVYFQAKCGEILEERDAHIEVGDEIALSLQGVMIEDKSHKGPTTSFKLTLRYSRGAVFKFVTRRNSASCGTVNTWVAPSVPENSSSQDWFDAPQTHHDTLDQNRSLLAKIPVIAPMNEDDTSPAPSPQHDIGPILIKSEPREPIVEDDPEPRTDNHTIPPSAKPNPSIQSTLAEEPPGPTMVAVHHTEPFPPLPLPLPLPLPPPPPVQANGIDPPPKLSKRQEKRLKDKEKRKISRAEYVRLKKASLTEGERMQPPPSEIEKHRDSPKPAKTIEPRQPDPKLVPVVEPVTAPMRPRSPLGPLALKPGRKTRFMTFASLSEARNLCTVAGVVVSASTPNTTNSGDFHCTLCIVDPSICKIEDNTYRDPLRCSTKVNCFSKSHIDCLPCPQLGDVVILKDVKSSDWNGKMNLVGYNERLQWTIYSQDRREIYLGDGAEAQKSDLQRKGAISMPFHEVRDGEIQYCEDLIGWWHAIEEEQKRFNSSIIHLGGEEAQNDPQPLVKTPRPHWLIKDIQPNGFSNGYFDATLEVVYCFKPNLGNYYILFVTDYTSNEGLEPFKNAGVHASLSTSVARLECWDQARLIATAINIGDYIAIRNVRCRIDNRGSYELKVQENKIRILREADARHHTALANLLERKKAHQDKHGSNDPSEIEHRHIEGAEDNKFFSSVVEVLYIEPLTPESTKAVLYVTDYTPNPLLHETLLPQPIPTSLGGRVLKLVLCDNQAQVAKQLKDGDTVSLHKMRITKSYANGMSAMLGGDERLVHRLYLGIENHKASIEGLNKNKENWKQWVQKSSIAPPPTGPPDKAQHVPREPPTPTTPKHVIEMCPVDNNELPEPARKPSVHYTPIKEVMEVEACPAKFRVYARIADFFPSVEDWVYRSCKNCKKDIPTKPMKRRACFDCNDVDHEYVEFKYRFWLSFEDEKGSEVIVSVTDDCPMLDGLPRTDLGEDKAAYQAVRDHLIPFGGNVQTYISDKLAGKETKLQSPFLLCILVSCMNSENEKLYSLEECSLPS</sequence>
<organism evidence="12 13">
    <name type="scientific">Marasmius oreades</name>
    <name type="common">fairy-ring Marasmius</name>
    <dbReference type="NCBI Taxonomy" id="181124"/>
    <lineage>
        <taxon>Eukaryota</taxon>
        <taxon>Fungi</taxon>
        <taxon>Dikarya</taxon>
        <taxon>Basidiomycota</taxon>
        <taxon>Agaricomycotina</taxon>
        <taxon>Agaricomycetes</taxon>
        <taxon>Agaricomycetidae</taxon>
        <taxon>Agaricales</taxon>
        <taxon>Marasmiineae</taxon>
        <taxon>Marasmiaceae</taxon>
        <taxon>Marasmius</taxon>
    </lineage>
</organism>
<dbReference type="InterPro" id="IPR011564">
    <property type="entry name" value="Telomer_end-bd_POT1/Cdc13"/>
</dbReference>
<evidence type="ECO:0000313" key="13">
    <source>
        <dbReference type="Proteomes" id="UP001049176"/>
    </source>
</evidence>
<feature type="compositionally biased region" description="Pro residues" evidence="9">
    <location>
        <begin position="275"/>
        <end position="303"/>
    </location>
</feature>
<dbReference type="EMBL" id="CM032185">
    <property type="protein sequence ID" value="KAG7092780.1"/>
    <property type="molecule type" value="Genomic_DNA"/>
</dbReference>
<evidence type="ECO:0000259" key="10">
    <source>
        <dbReference type="Pfam" id="PF02765"/>
    </source>
</evidence>
<dbReference type="KEGG" id="more:E1B28_009103"/>
<name>A0A9P7UT21_9AGAR</name>
<feature type="domain" description="Telomeric single stranded DNA binding POT1/Cdc13" evidence="10">
    <location>
        <begin position="409"/>
        <end position="555"/>
    </location>
</feature>
<dbReference type="PANTHER" id="PTHR14513">
    <property type="entry name" value="PROTECTION OF TELOMERES 1"/>
    <property type="match status" value="1"/>
</dbReference>
<dbReference type="Proteomes" id="UP001049176">
    <property type="component" value="Chromosome 5"/>
</dbReference>
<feature type="region of interest" description="Disordered" evidence="9">
    <location>
        <begin position="202"/>
        <end position="318"/>
    </location>
</feature>
<keyword evidence="5" id="KW-0158">Chromosome</keyword>
<dbReference type="InterPro" id="IPR032042">
    <property type="entry name" value="POT1PC"/>
</dbReference>
<dbReference type="GO" id="GO:0098505">
    <property type="term" value="F:G-rich strand telomeric DNA binding"/>
    <property type="evidence" value="ECO:0007669"/>
    <property type="project" value="TreeGrafter"/>
</dbReference>
<protein>
    <recommendedName>
        <fullName evidence="4">Protection of telomeres protein 1</fullName>
    </recommendedName>
</protein>
<reference evidence="12" key="1">
    <citation type="journal article" date="2021" name="Genome Biol. Evol.">
        <title>The assembled and annotated genome of the fairy-ring fungus Marasmius oreades.</title>
        <authorList>
            <person name="Hiltunen M."/>
            <person name="Ament-Velasquez S.L."/>
            <person name="Johannesson H."/>
        </authorList>
    </citation>
    <scope>NUCLEOTIDE SEQUENCE</scope>
    <source>
        <strain evidence="12">03SP1</strain>
    </source>
</reference>
<feature type="compositionally biased region" description="Basic and acidic residues" evidence="9">
    <location>
        <begin position="345"/>
        <end position="365"/>
    </location>
</feature>
<dbReference type="GO" id="GO:0000783">
    <property type="term" value="C:nuclear telomere cap complex"/>
    <property type="evidence" value="ECO:0007669"/>
    <property type="project" value="TreeGrafter"/>
</dbReference>
<dbReference type="RefSeq" id="XP_043009250.1">
    <property type="nucleotide sequence ID" value="XM_043153964.1"/>
</dbReference>
<evidence type="ECO:0000256" key="4">
    <source>
        <dbReference type="ARBA" id="ARBA00015253"/>
    </source>
</evidence>
<feature type="domain" description="Protection of telomeres protein 1 ssDNA-binding" evidence="11">
    <location>
        <begin position="595"/>
        <end position="726"/>
    </location>
</feature>
<evidence type="ECO:0000256" key="1">
    <source>
        <dbReference type="ARBA" id="ARBA00004123"/>
    </source>
</evidence>
<evidence type="ECO:0000313" key="12">
    <source>
        <dbReference type="EMBL" id="KAG7092780.1"/>
    </source>
</evidence>
<dbReference type="Pfam" id="PF16686">
    <property type="entry name" value="POT1PC"/>
    <property type="match status" value="2"/>
</dbReference>
<evidence type="ECO:0000256" key="7">
    <source>
        <dbReference type="ARBA" id="ARBA00023125"/>
    </source>
</evidence>
<proteinExistence type="inferred from homology"/>
<comment type="subcellular location">
    <subcellularLocation>
        <location evidence="2">Chromosome</location>
        <location evidence="2">Telomere</location>
    </subcellularLocation>
    <subcellularLocation>
        <location evidence="1">Nucleus</location>
    </subcellularLocation>
</comment>
<dbReference type="AlphaFoldDB" id="A0A9P7UT21"/>
<dbReference type="GO" id="GO:0010521">
    <property type="term" value="F:telomerase inhibitor activity"/>
    <property type="evidence" value="ECO:0007669"/>
    <property type="project" value="TreeGrafter"/>
</dbReference>
<comment type="similarity">
    <text evidence="3">Belongs to the telombin family.</text>
</comment>
<gene>
    <name evidence="12" type="ORF">E1B28_009103</name>
</gene>
<dbReference type="InterPro" id="IPR012340">
    <property type="entry name" value="NA-bd_OB-fold"/>
</dbReference>
<evidence type="ECO:0000256" key="3">
    <source>
        <dbReference type="ARBA" id="ARBA00008442"/>
    </source>
</evidence>
<keyword evidence="7" id="KW-0238">DNA-binding</keyword>
<evidence type="ECO:0000256" key="2">
    <source>
        <dbReference type="ARBA" id="ARBA00004574"/>
    </source>
</evidence>
<dbReference type="Gene3D" id="2.40.50.140">
    <property type="entry name" value="Nucleic acid-binding proteins"/>
    <property type="match status" value="4"/>
</dbReference>
<dbReference type="SUPFAM" id="SSF50249">
    <property type="entry name" value="Nucleic acid-binding proteins"/>
    <property type="match status" value="3"/>
</dbReference>
<feature type="region of interest" description="Disordered" evidence="9">
    <location>
        <begin position="332"/>
        <end position="368"/>
    </location>
</feature>
<evidence type="ECO:0000256" key="6">
    <source>
        <dbReference type="ARBA" id="ARBA00022895"/>
    </source>
</evidence>
<keyword evidence="13" id="KW-1185">Reference proteome</keyword>
<evidence type="ECO:0000259" key="11">
    <source>
        <dbReference type="Pfam" id="PF16686"/>
    </source>
</evidence>
<keyword evidence="8" id="KW-0539">Nucleus</keyword>
<comment type="caution">
    <text evidence="12">The sequence shown here is derived from an EMBL/GenBank/DDBJ whole genome shotgun (WGS) entry which is preliminary data.</text>
</comment>
<dbReference type="Pfam" id="PF02765">
    <property type="entry name" value="POT1"/>
    <property type="match status" value="1"/>
</dbReference>
<keyword evidence="6" id="KW-0779">Telomere</keyword>
<feature type="domain" description="Protection of telomeres protein 1 ssDNA-binding" evidence="11">
    <location>
        <begin position="743"/>
        <end position="872"/>
    </location>
</feature>
<evidence type="ECO:0000256" key="8">
    <source>
        <dbReference type="ARBA" id="ARBA00023242"/>
    </source>
</evidence>
<dbReference type="GeneID" id="66078179"/>
<feature type="region of interest" description="Disordered" evidence="9">
    <location>
        <begin position="879"/>
        <end position="907"/>
    </location>
</feature>
<feature type="compositionally biased region" description="Basic and acidic residues" evidence="9">
    <location>
        <begin position="224"/>
        <end position="241"/>
    </location>
</feature>
<accession>A0A9P7UT21</accession>
<evidence type="ECO:0000256" key="5">
    <source>
        <dbReference type="ARBA" id="ARBA00022454"/>
    </source>
</evidence>
<dbReference type="OrthoDB" id="2186770at2759"/>
<dbReference type="InterPro" id="IPR028389">
    <property type="entry name" value="POT1"/>
</dbReference>
<dbReference type="GO" id="GO:0032210">
    <property type="term" value="P:regulation of telomere maintenance via telomerase"/>
    <property type="evidence" value="ECO:0007669"/>
    <property type="project" value="TreeGrafter"/>
</dbReference>
<dbReference type="GO" id="GO:0016233">
    <property type="term" value="P:telomere capping"/>
    <property type="evidence" value="ECO:0007669"/>
    <property type="project" value="TreeGrafter"/>
</dbReference>
<evidence type="ECO:0000256" key="9">
    <source>
        <dbReference type="SAM" id="MobiDB-lite"/>
    </source>
</evidence>
<dbReference type="PANTHER" id="PTHR14513:SF0">
    <property type="entry name" value="PROTECTION OF TELOMERES PROTEIN 1"/>
    <property type="match status" value="1"/>
</dbReference>